<name>A0ACD5WG95_AVESA</name>
<sequence length="287" mass="34096">MIDRWDLEDTPETEEKILKIAQERYRGWRATLPSTYKAYKTDAARLANVPEDLQPEEWEWFMEYVATDSKFQQRSQKNSDNRKKQKTKHRIGSKSYSQISFEKRDLETGEEPDCVALWELTHTKNGAWSNKDSQDVYFEEQAREFQKKNVELCQHVTELQDQLQAERESTQERINLERAEREILEEKLEQERADRKRLLEEERRSRKEFEKNMMEKFAKMSQMFETQQITNKRNAKENSNPNFQSTPSRTPSKSGTIGTRQSLIAPNTLIQASTKNSRIFRALEQNN</sequence>
<dbReference type="EnsemblPlants" id="AVESA.00010b.r2.4AG0620050.1">
    <property type="protein sequence ID" value="AVESA.00010b.r2.4AG0620050.1.CDS"/>
    <property type="gene ID" value="AVESA.00010b.r2.4AG0620050"/>
</dbReference>
<evidence type="ECO:0000313" key="2">
    <source>
        <dbReference type="Proteomes" id="UP001732700"/>
    </source>
</evidence>
<proteinExistence type="predicted"/>
<organism evidence="1 2">
    <name type="scientific">Avena sativa</name>
    <name type="common">Oat</name>
    <dbReference type="NCBI Taxonomy" id="4498"/>
    <lineage>
        <taxon>Eukaryota</taxon>
        <taxon>Viridiplantae</taxon>
        <taxon>Streptophyta</taxon>
        <taxon>Embryophyta</taxon>
        <taxon>Tracheophyta</taxon>
        <taxon>Spermatophyta</taxon>
        <taxon>Magnoliopsida</taxon>
        <taxon>Liliopsida</taxon>
        <taxon>Poales</taxon>
        <taxon>Poaceae</taxon>
        <taxon>BOP clade</taxon>
        <taxon>Pooideae</taxon>
        <taxon>Poodae</taxon>
        <taxon>Poeae</taxon>
        <taxon>Poeae Chloroplast Group 1 (Aveneae type)</taxon>
        <taxon>Aveninae</taxon>
        <taxon>Avena</taxon>
    </lineage>
</organism>
<protein>
    <submittedName>
        <fullName evidence="1">Uncharacterized protein</fullName>
    </submittedName>
</protein>
<evidence type="ECO:0000313" key="1">
    <source>
        <dbReference type="EnsemblPlants" id="AVESA.00010b.r2.4AG0620050.1.CDS"/>
    </source>
</evidence>
<keyword evidence="2" id="KW-1185">Reference proteome</keyword>
<reference evidence="1" key="2">
    <citation type="submission" date="2025-09" db="UniProtKB">
        <authorList>
            <consortium name="EnsemblPlants"/>
        </authorList>
    </citation>
    <scope>IDENTIFICATION</scope>
</reference>
<dbReference type="Proteomes" id="UP001732700">
    <property type="component" value="Chromosome 4A"/>
</dbReference>
<accession>A0ACD5WG95</accession>
<reference evidence="1" key="1">
    <citation type="submission" date="2021-05" db="EMBL/GenBank/DDBJ databases">
        <authorList>
            <person name="Scholz U."/>
            <person name="Mascher M."/>
            <person name="Fiebig A."/>
        </authorList>
    </citation>
    <scope>NUCLEOTIDE SEQUENCE [LARGE SCALE GENOMIC DNA]</scope>
</reference>